<name>A8RV11_ENTBW</name>
<evidence type="ECO:0000313" key="3">
    <source>
        <dbReference type="Proteomes" id="UP000005396"/>
    </source>
</evidence>
<accession>A8RV11</accession>
<reference evidence="2 3" key="1">
    <citation type="submission" date="2007-08" db="EMBL/GenBank/DDBJ databases">
        <authorList>
            <person name="Fulton L."/>
            <person name="Clifton S."/>
            <person name="Fulton B."/>
            <person name="Xu J."/>
            <person name="Minx P."/>
            <person name="Pepin K.H."/>
            <person name="Johnson M."/>
            <person name="Thiruvilangam P."/>
            <person name="Bhonagiri V."/>
            <person name="Nash W.E."/>
            <person name="Mardis E.R."/>
            <person name="Wilson R.K."/>
        </authorList>
    </citation>
    <scope>NUCLEOTIDE SEQUENCE [LARGE SCALE GENOMIC DNA]</scope>
    <source>
        <strain evidence="3">ATCC BAA-613 / DSM 15670 / CCUG 46953 / JCM 12243 / WAL 16351</strain>
    </source>
</reference>
<sequence>MPCGRQDDSGIPHRHEKHGPGERSLGGQGLTVIPDIEPILIH</sequence>
<dbReference type="EMBL" id="ABCC02000033">
    <property type="protein sequence ID" value="EDP16010.1"/>
    <property type="molecule type" value="Genomic_DNA"/>
</dbReference>
<dbReference type="AlphaFoldDB" id="A8RV11"/>
<organism evidence="2 3">
    <name type="scientific">Enterocloster bolteae (strain ATCC BAA-613 / DSM 15670 / CCUG 46953 / JCM 12243 / WAL 16351)</name>
    <name type="common">Clostridium bolteae</name>
    <dbReference type="NCBI Taxonomy" id="411902"/>
    <lineage>
        <taxon>Bacteria</taxon>
        <taxon>Bacillati</taxon>
        <taxon>Bacillota</taxon>
        <taxon>Clostridia</taxon>
        <taxon>Lachnospirales</taxon>
        <taxon>Lachnospiraceae</taxon>
        <taxon>Enterocloster</taxon>
    </lineage>
</organism>
<proteinExistence type="predicted"/>
<dbReference type="PaxDb" id="411902-CLOBOL_04181"/>
<feature type="compositionally biased region" description="Basic and acidic residues" evidence="1">
    <location>
        <begin position="1"/>
        <end position="21"/>
    </location>
</feature>
<comment type="caution">
    <text evidence="2">The sequence shown here is derived from an EMBL/GenBank/DDBJ whole genome shotgun (WGS) entry which is preliminary data.</text>
</comment>
<dbReference type="Proteomes" id="UP000005396">
    <property type="component" value="Unassembled WGS sequence"/>
</dbReference>
<protein>
    <submittedName>
        <fullName evidence="2">Uncharacterized protein</fullName>
    </submittedName>
</protein>
<reference evidence="2 3" key="2">
    <citation type="submission" date="2007-09" db="EMBL/GenBank/DDBJ databases">
        <title>Draft genome sequence of Clostridium bolteae (ATCC BAA-613).</title>
        <authorList>
            <person name="Sudarsanam P."/>
            <person name="Ley R."/>
            <person name="Guruge J."/>
            <person name="Turnbaugh P.J."/>
            <person name="Mahowald M."/>
            <person name="Liep D."/>
            <person name="Gordon J."/>
        </authorList>
    </citation>
    <scope>NUCLEOTIDE SEQUENCE [LARGE SCALE GENOMIC DNA]</scope>
    <source>
        <strain evidence="3">ATCC BAA-613 / DSM 15670 / CCUG 46953 / JCM 12243 / WAL 16351</strain>
    </source>
</reference>
<feature type="region of interest" description="Disordered" evidence="1">
    <location>
        <begin position="1"/>
        <end position="42"/>
    </location>
</feature>
<evidence type="ECO:0000256" key="1">
    <source>
        <dbReference type="SAM" id="MobiDB-lite"/>
    </source>
</evidence>
<gene>
    <name evidence="2" type="ORF">CLOBOL_04181</name>
</gene>
<dbReference type="HOGENOM" id="CLU_3249441_0_0_9"/>
<evidence type="ECO:0000313" key="2">
    <source>
        <dbReference type="EMBL" id="EDP16010.1"/>
    </source>
</evidence>